<name>A0A6C0F6Z6_9ZZZZ</name>
<dbReference type="EMBL" id="MN738741">
    <property type="protein sequence ID" value="QHT36393.1"/>
    <property type="molecule type" value="Genomic_DNA"/>
</dbReference>
<accession>A0A6C0F6Z6</accession>
<sequence>MDNNDIYTGIVFENNMKVNEIKYITMIIKNVLDGKKYSKSDKLYQVVYKNIKEKK</sequence>
<dbReference type="AlphaFoldDB" id="A0A6C0F6Z6"/>
<protein>
    <submittedName>
        <fullName evidence="1">Uncharacterized protein</fullName>
    </submittedName>
</protein>
<reference evidence="1" key="1">
    <citation type="journal article" date="2020" name="Nature">
        <title>Giant virus diversity and host interactions through global metagenomics.</title>
        <authorList>
            <person name="Schulz F."/>
            <person name="Roux S."/>
            <person name="Paez-Espino D."/>
            <person name="Jungbluth S."/>
            <person name="Walsh D.A."/>
            <person name="Denef V.J."/>
            <person name="McMahon K.D."/>
            <person name="Konstantinidis K.T."/>
            <person name="Eloe-Fadrosh E.A."/>
            <person name="Kyrpides N.C."/>
            <person name="Woyke T."/>
        </authorList>
    </citation>
    <scope>NUCLEOTIDE SEQUENCE</scope>
    <source>
        <strain evidence="1">GVMAG-S-ERX555931-87</strain>
    </source>
</reference>
<organism evidence="1">
    <name type="scientific">viral metagenome</name>
    <dbReference type="NCBI Taxonomy" id="1070528"/>
    <lineage>
        <taxon>unclassified sequences</taxon>
        <taxon>metagenomes</taxon>
        <taxon>organismal metagenomes</taxon>
    </lineage>
</organism>
<evidence type="ECO:0000313" key="1">
    <source>
        <dbReference type="EMBL" id="QHT36393.1"/>
    </source>
</evidence>
<proteinExistence type="predicted"/>